<dbReference type="RefSeq" id="XP_018694696.1">
    <property type="nucleotide sequence ID" value="XM_018835046.1"/>
</dbReference>
<proteinExistence type="predicted"/>
<comment type="caution">
    <text evidence="2">The sequence shown here is derived from an EMBL/GenBank/DDBJ whole genome shotgun (WGS) entry which is preliminary data.</text>
</comment>
<dbReference type="EMBL" id="LVYI01000003">
    <property type="protein sequence ID" value="OAP61329.1"/>
    <property type="molecule type" value="Genomic_DNA"/>
</dbReference>
<evidence type="ECO:0000313" key="3">
    <source>
        <dbReference type="Proteomes" id="UP000078343"/>
    </source>
</evidence>
<evidence type="ECO:0000313" key="2">
    <source>
        <dbReference type="EMBL" id="OAP61329.1"/>
    </source>
</evidence>
<feature type="compositionally biased region" description="Polar residues" evidence="1">
    <location>
        <begin position="77"/>
        <end position="96"/>
    </location>
</feature>
<gene>
    <name evidence="2" type="ORF">AYL99_03530</name>
</gene>
<evidence type="ECO:0000256" key="1">
    <source>
        <dbReference type="SAM" id="MobiDB-lite"/>
    </source>
</evidence>
<feature type="region of interest" description="Disordered" evidence="1">
    <location>
        <begin position="1"/>
        <end position="49"/>
    </location>
</feature>
<organism evidence="2 3">
    <name type="scientific">Fonsecaea erecta</name>
    <dbReference type="NCBI Taxonomy" id="1367422"/>
    <lineage>
        <taxon>Eukaryota</taxon>
        <taxon>Fungi</taxon>
        <taxon>Dikarya</taxon>
        <taxon>Ascomycota</taxon>
        <taxon>Pezizomycotina</taxon>
        <taxon>Eurotiomycetes</taxon>
        <taxon>Chaetothyriomycetidae</taxon>
        <taxon>Chaetothyriales</taxon>
        <taxon>Herpotrichiellaceae</taxon>
        <taxon>Fonsecaea</taxon>
    </lineage>
</organism>
<feature type="compositionally biased region" description="Polar residues" evidence="1">
    <location>
        <begin position="22"/>
        <end position="49"/>
    </location>
</feature>
<dbReference type="OrthoDB" id="5415522at2759"/>
<dbReference type="GeneID" id="30007700"/>
<accession>A0A178ZND9</accession>
<sequence length="102" mass="10750">MSGKDNTSSGTGSSGSSYYPYQVTNTGVNTAGNSWDTRTQPGGNAYHYSNSGKQPLLDIQSYTNAFPADGSYYYSNANGSTYHNNGSGGSTYTAPNGNVYKK</sequence>
<feature type="compositionally biased region" description="Low complexity" evidence="1">
    <location>
        <begin position="7"/>
        <end position="17"/>
    </location>
</feature>
<dbReference type="AlphaFoldDB" id="A0A178ZND9"/>
<protein>
    <submittedName>
        <fullName evidence="2">Uncharacterized protein</fullName>
    </submittedName>
</protein>
<name>A0A178ZND9_9EURO</name>
<feature type="region of interest" description="Disordered" evidence="1">
    <location>
        <begin position="77"/>
        <end position="102"/>
    </location>
</feature>
<dbReference type="Proteomes" id="UP000078343">
    <property type="component" value="Unassembled WGS sequence"/>
</dbReference>
<keyword evidence="3" id="KW-1185">Reference proteome</keyword>
<reference evidence="2 3" key="1">
    <citation type="submission" date="2016-04" db="EMBL/GenBank/DDBJ databases">
        <title>Draft genome of Fonsecaea erecta CBS 125763.</title>
        <authorList>
            <person name="Weiss V.A."/>
            <person name="Vicente V.A."/>
            <person name="Raittz R.T."/>
            <person name="Moreno L.F."/>
            <person name="De Souza E.M."/>
            <person name="Pedrosa F.O."/>
            <person name="Steffens M.B."/>
            <person name="Faoro H."/>
            <person name="Tadra-Sfeir M.Z."/>
            <person name="Najafzadeh M.J."/>
            <person name="Felipe M.S."/>
            <person name="Teixeira M."/>
            <person name="Sun J."/>
            <person name="Xi L."/>
            <person name="Gomes R."/>
            <person name="De Azevedo C.M."/>
            <person name="Salgado C.G."/>
            <person name="Da Silva M.B."/>
            <person name="Nascimento M.F."/>
            <person name="Queiroz-Telles F."/>
            <person name="Attili D.S."/>
            <person name="Gorbushina A."/>
        </authorList>
    </citation>
    <scope>NUCLEOTIDE SEQUENCE [LARGE SCALE GENOMIC DNA]</scope>
    <source>
        <strain evidence="2 3">CBS 125763</strain>
    </source>
</reference>